<comment type="caution">
    <text evidence="1">The sequence shown here is derived from an EMBL/GenBank/DDBJ whole genome shotgun (WGS) entry which is preliminary data.</text>
</comment>
<dbReference type="Proteomes" id="UP000037069">
    <property type="component" value="Unassembled WGS sequence"/>
</dbReference>
<dbReference type="AlphaFoldDB" id="A0A0L0BTG9"/>
<organism evidence="1 2">
    <name type="scientific">Lucilia cuprina</name>
    <name type="common">Green bottle fly</name>
    <name type="synonym">Australian sheep blowfly</name>
    <dbReference type="NCBI Taxonomy" id="7375"/>
    <lineage>
        <taxon>Eukaryota</taxon>
        <taxon>Metazoa</taxon>
        <taxon>Ecdysozoa</taxon>
        <taxon>Arthropoda</taxon>
        <taxon>Hexapoda</taxon>
        <taxon>Insecta</taxon>
        <taxon>Pterygota</taxon>
        <taxon>Neoptera</taxon>
        <taxon>Endopterygota</taxon>
        <taxon>Diptera</taxon>
        <taxon>Brachycera</taxon>
        <taxon>Muscomorpha</taxon>
        <taxon>Oestroidea</taxon>
        <taxon>Calliphoridae</taxon>
        <taxon>Luciliinae</taxon>
        <taxon>Lucilia</taxon>
    </lineage>
</organism>
<dbReference type="InterPro" id="IPR031934">
    <property type="entry name" value="DUF4769"/>
</dbReference>
<sequence length="458" mass="53525">MNTLDIGDILEEWNLSHLYTKFKDERITIEVLKILSPIHIAKLFSDLPVGDQAIFETNLKKWMQSLETSDVDLSTSTNVTQKIICSVKEILKTTYNGQEIYAFYKKNGKLYDEQRNLLISTITKYIESHGIDCSLSECTELEKEICSLFPTEEMEFYTNGKRGKIYNKLANHKRVAKDTFKCKNQIPDKIENDVEDNYDLILMYLRDEKTTAEDFCLYWKQCAPLRFKQMKDSKKTSEILKLWPEFKKPSAWQLIDVDFKIKFPNAKNLFERWSQLGDKMLTLLKQKVSSAFVSQKLLELDAHNEESKTFAVLWYLHYIFPPNQKVNTDPSGSKIRKKFSIADSQNGFAILADSSQELETKIKLLQLQNRCIQPKLLIVGQLTNIKSINIYLDNIRYPFCNILKAFDILFKLFFVFNLQYPEESELFYNFIQNCFYDIPLQKKSTKISSIKHELSSGV</sequence>
<dbReference type="OrthoDB" id="3598281at2759"/>
<protein>
    <submittedName>
        <fullName evidence="1">Uncharacterized protein</fullName>
    </submittedName>
</protein>
<keyword evidence="2" id="KW-1185">Reference proteome</keyword>
<dbReference type="PANTHER" id="PTHR31025">
    <property type="entry name" value="SI:CH211-196P9.1-RELATED"/>
    <property type="match status" value="1"/>
</dbReference>
<evidence type="ECO:0000313" key="2">
    <source>
        <dbReference type="Proteomes" id="UP000037069"/>
    </source>
</evidence>
<dbReference type="PANTHER" id="PTHR31025:SF9">
    <property type="entry name" value="SI:DKEY-286J15.1"/>
    <property type="match status" value="1"/>
</dbReference>
<gene>
    <name evidence="1" type="ORF">FF38_12207</name>
</gene>
<evidence type="ECO:0000313" key="1">
    <source>
        <dbReference type="EMBL" id="KNC22514.1"/>
    </source>
</evidence>
<name>A0A0L0BTG9_LUCCU</name>
<reference evidence="1 2" key="1">
    <citation type="journal article" date="2015" name="Nat. Commun.">
        <title>Lucilia cuprina genome unlocks parasitic fly biology to underpin future interventions.</title>
        <authorList>
            <person name="Anstead C.A."/>
            <person name="Korhonen P.K."/>
            <person name="Young N.D."/>
            <person name="Hall R.S."/>
            <person name="Jex A.R."/>
            <person name="Murali S.C."/>
            <person name="Hughes D.S."/>
            <person name="Lee S.F."/>
            <person name="Perry T."/>
            <person name="Stroehlein A.J."/>
            <person name="Ansell B.R."/>
            <person name="Breugelmans B."/>
            <person name="Hofmann A."/>
            <person name="Qu J."/>
            <person name="Dugan S."/>
            <person name="Lee S.L."/>
            <person name="Chao H."/>
            <person name="Dinh H."/>
            <person name="Han Y."/>
            <person name="Doddapaneni H.V."/>
            <person name="Worley K.C."/>
            <person name="Muzny D.M."/>
            <person name="Ioannidis P."/>
            <person name="Waterhouse R.M."/>
            <person name="Zdobnov E.M."/>
            <person name="James P.J."/>
            <person name="Bagnall N.H."/>
            <person name="Kotze A.C."/>
            <person name="Gibbs R.A."/>
            <person name="Richards S."/>
            <person name="Batterham P."/>
            <person name="Gasser R.B."/>
        </authorList>
    </citation>
    <scope>NUCLEOTIDE SEQUENCE [LARGE SCALE GENOMIC DNA]</scope>
    <source>
        <strain evidence="1 2">LS</strain>
        <tissue evidence="1">Full body</tissue>
    </source>
</reference>
<accession>A0A0L0BTG9</accession>
<proteinExistence type="predicted"/>
<dbReference type="EMBL" id="JRES01001487">
    <property type="protein sequence ID" value="KNC22514.1"/>
    <property type="molecule type" value="Genomic_DNA"/>
</dbReference>
<dbReference type="OMA" id="EQITIMF"/>
<dbReference type="Pfam" id="PF15992">
    <property type="entry name" value="DUF4769"/>
    <property type="match status" value="1"/>
</dbReference>